<dbReference type="OrthoDB" id="416165at2759"/>
<feature type="non-terminal residue" evidence="3">
    <location>
        <position position="292"/>
    </location>
</feature>
<sequence>VAGLYMNCYAGSCEIPIIQQMATRNWYKNDPFLDLGSVTVRKLDEPFGPSHFLEAGALPWWPWVIVAIAVALCIGCLLRWFQMPKRNASIRSSNGWGGSYDASLKGDMAEMQPLKSPSPMPAAPLSAGDGSWMSDKRYARDVQDLPTLPTDVDIQMPDMQQFAVSSGVPSRHQRIISQTRIGPVSAVPQVASVAPLVPIQQYSLPLQTNSRTKPQVQSVQSGSPTAGTSLQGYQGSIAMPGAQIAPTQVVAGMVAPADASLLALSQHMASQIESSGAEAIRSLRHGQYQVSG</sequence>
<dbReference type="AlphaFoldDB" id="A0A812WP15"/>
<evidence type="ECO:0000256" key="1">
    <source>
        <dbReference type="SAM" id="MobiDB-lite"/>
    </source>
</evidence>
<accession>A0A812WP15</accession>
<name>A0A812WP15_SYMPI</name>
<gene>
    <name evidence="3" type="ORF">SPIL2461_LOCUS19432</name>
</gene>
<comment type="caution">
    <text evidence="3">The sequence shown here is derived from an EMBL/GenBank/DDBJ whole genome shotgun (WGS) entry which is preliminary data.</text>
</comment>
<keyword evidence="2" id="KW-0472">Membrane</keyword>
<organism evidence="3 4">
    <name type="scientific">Symbiodinium pilosum</name>
    <name type="common">Dinoflagellate</name>
    <dbReference type="NCBI Taxonomy" id="2952"/>
    <lineage>
        <taxon>Eukaryota</taxon>
        <taxon>Sar</taxon>
        <taxon>Alveolata</taxon>
        <taxon>Dinophyceae</taxon>
        <taxon>Suessiales</taxon>
        <taxon>Symbiodiniaceae</taxon>
        <taxon>Symbiodinium</taxon>
    </lineage>
</organism>
<reference evidence="3" key="1">
    <citation type="submission" date="2021-02" db="EMBL/GenBank/DDBJ databases">
        <authorList>
            <person name="Dougan E. K."/>
            <person name="Rhodes N."/>
            <person name="Thang M."/>
            <person name="Chan C."/>
        </authorList>
    </citation>
    <scope>NUCLEOTIDE SEQUENCE</scope>
</reference>
<dbReference type="EMBL" id="CAJNIZ010044554">
    <property type="protein sequence ID" value="CAE7693325.1"/>
    <property type="molecule type" value="Genomic_DNA"/>
</dbReference>
<dbReference type="Proteomes" id="UP000649617">
    <property type="component" value="Unassembled WGS sequence"/>
</dbReference>
<feature type="transmembrane region" description="Helical" evidence="2">
    <location>
        <begin position="60"/>
        <end position="81"/>
    </location>
</feature>
<keyword evidence="4" id="KW-1185">Reference proteome</keyword>
<evidence type="ECO:0000313" key="4">
    <source>
        <dbReference type="Proteomes" id="UP000649617"/>
    </source>
</evidence>
<feature type="region of interest" description="Disordered" evidence="1">
    <location>
        <begin position="208"/>
        <end position="228"/>
    </location>
</feature>
<protein>
    <submittedName>
        <fullName evidence="3">Uncharacterized protein</fullName>
    </submittedName>
</protein>
<evidence type="ECO:0000256" key="2">
    <source>
        <dbReference type="SAM" id="Phobius"/>
    </source>
</evidence>
<evidence type="ECO:0000313" key="3">
    <source>
        <dbReference type="EMBL" id="CAE7693325.1"/>
    </source>
</evidence>
<keyword evidence="2" id="KW-1133">Transmembrane helix</keyword>
<keyword evidence="2" id="KW-0812">Transmembrane</keyword>
<proteinExistence type="predicted"/>
<feature type="non-terminal residue" evidence="3">
    <location>
        <position position="1"/>
    </location>
</feature>